<organism evidence="2 3">
    <name type="scientific">Sporosarcina psychrophila</name>
    <name type="common">Bacillus psychrophilus</name>
    <dbReference type="NCBI Taxonomy" id="1476"/>
    <lineage>
        <taxon>Bacteria</taxon>
        <taxon>Bacillati</taxon>
        <taxon>Bacillota</taxon>
        <taxon>Bacilli</taxon>
        <taxon>Bacillales</taxon>
        <taxon>Caryophanaceae</taxon>
        <taxon>Sporosarcina</taxon>
    </lineage>
</organism>
<dbReference type="Gene3D" id="2.30.30.290">
    <property type="entry name" value="YopX-like domains"/>
    <property type="match status" value="1"/>
</dbReference>
<name>A0ABV2KB81_SPOPS</name>
<keyword evidence="3" id="KW-1185">Reference proteome</keyword>
<accession>A0ABV2KB81</accession>
<evidence type="ECO:0000313" key="3">
    <source>
        <dbReference type="Proteomes" id="UP001549104"/>
    </source>
</evidence>
<evidence type="ECO:0000313" key="2">
    <source>
        <dbReference type="EMBL" id="MET3657880.1"/>
    </source>
</evidence>
<dbReference type="InterPro" id="IPR023385">
    <property type="entry name" value="YopX-like_C"/>
</dbReference>
<dbReference type="SUPFAM" id="SSF159006">
    <property type="entry name" value="YopX-like"/>
    <property type="match status" value="1"/>
</dbReference>
<feature type="domain" description="YopX protein" evidence="1">
    <location>
        <begin position="5"/>
        <end position="139"/>
    </location>
</feature>
<dbReference type="EMBL" id="JBEPME010000004">
    <property type="protein sequence ID" value="MET3657880.1"/>
    <property type="molecule type" value="Genomic_DNA"/>
</dbReference>
<dbReference type="InterPro" id="IPR019096">
    <property type="entry name" value="YopX_protein"/>
</dbReference>
<dbReference type="RefSeq" id="WP_354313619.1">
    <property type="nucleotide sequence ID" value="NZ_JBEPME010000004.1"/>
</dbReference>
<proteinExistence type="predicted"/>
<sequence>MRETKFRAWDNVEMKMYYTGEEDFIHFYFDRHGIVAEKFSDVDVSTPEGDTYISGESERLDHLIYQEYTGLKDKNQNPIYEGDIVDYEGLHKQVGVSGTLLIAKWNDQDACFTFGGIRTDFAVRYGEVVGNIHEHKHFLEGESIASTNK</sequence>
<evidence type="ECO:0000259" key="1">
    <source>
        <dbReference type="Pfam" id="PF09643"/>
    </source>
</evidence>
<comment type="caution">
    <text evidence="2">The sequence shown here is derived from an EMBL/GenBank/DDBJ whole genome shotgun (WGS) entry which is preliminary data.</text>
</comment>
<protein>
    <submittedName>
        <fullName evidence="2">Phage protein (TIGR01671 family)</fullName>
    </submittedName>
</protein>
<dbReference type="Proteomes" id="UP001549104">
    <property type="component" value="Unassembled WGS sequence"/>
</dbReference>
<dbReference type="Pfam" id="PF09643">
    <property type="entry name" value="YopX"/>
    <property type="match status" value="1"/>
</dbReference>
<reference evidence="2 3" key="1">
    <citation type="submission" date="2024-06" db="EMBL/GenBank/DDBJ databases">
        <title>Sorghum-associated microbial communities from plants grown in Nebraska, USA.</title>
        <authorList>
            <person name="Schachtman D."/>
        </authorList>
    </citation>
    <scope>NUCLEOTIDE SEQUENCE [LARGE SCALE GENOMIC DNA]</scope>
    <source>
        <strain evidence="2 3">1288</strain>
    </source>
</reference>
<gene>
    <name evidence="2" type="ORF">ABIC55_002977</name>
</gene>